<gene>
    <name evidence="2" type="ORF">FWK35_00024508</name>
</gene>
<protein>
    <submittedName>
        <fullName evidence="2">MADF domain-containing protein</fullName>
    </submittedName>
</protein>
<organism evidence="2 3">
    <name type="scientific">Aphis craccivora</name>
    <name type="common">Cowpea aphid</name>
    <dbReference type="NCBI Taxonomy" id="307492"/>
    <lineage>
        <taxon>Eukaryota</taxon>
        <taxon>Metazoa</taxon>
        <taxon>Ecdysozoa</taxon>
        <taxon>Arthropoda</taxon>
        <taxon>Hexapoda</taxon>
        <taxon>Insecta</taxon>
        <taxon>Pterygota</taxon>
        <taxon>Neoptera</taxon>
        <taxon>Paraneoptera</taxon>
        <taxon>Hemiptera</taxon>
        <taxon>Sternorrhyncha</taxon>
        <taxon>Aphidomorpha</taxon>
        <taxon>Aphidoidea</taxon>
        <taxon>Aphididae</taxon>
        <taxon>Aphidini</taxon>
        <taxon>Aphis</taxon>
        <taxon>Aphis</taxon>
    </lineage>
</organism>
<evidence type="ECO:0000313" key="2">
    <source>
        <dbReference type="EMBL" id="KAF0708440.1"/>
    </source>
</evidence>
<accession>A0A6G0VSY3</accession>
<sequence>MIFLEEYQKYPCLWDKSLDEYRNRVKRDHAEEMLLQFSKMPTIKELRQKIRNIRCTYNQEVSKIKKSMVTGSGSSTVYKPKLSWFSLADSFLKTNNDGVYKPDTNLVSIILDILLKIKEFTLSYFNYLYTVINL</sequence>
<dbReference type="OrthoDB" id="8190343at2759"/>
<keyword evidence="3" id="KW-1185">Reference proteome</keyword>
<dbReference type="PANTHER" id="PTHR21505">
    <property type="entry name" value="MADF DOMAIN-CONTAINING PROTEIN-RELATED"/>
    <property type="match status" value="1"/>
</dbReference>
<evidence type="ECO:0000313" key="3">
    <source>
        <dbReference type="Proteomes" id="UP000478052"/>
    </source>
</evidence>
<dbReference type="Proteomes" id="UP000478052">
    <property type="component" value="Unassembled WGS sequence"/>
</dbReference>
<dbReference type="EMBL" id="VUJU01012186">
    <property type="protein sequence ID" value="KAF0708440.1"/>
    <property type="molecule type" value="Genomic_DNA"/>
</dbReference>
<evidence type="ECO:0000259" key="1">
    <source>
        <dbReference type="PROSITE" id="PS51029"/>
    </source>
</evidence>
<comment type="caution">
    <text evidence="2">The sequence shown here is derived from an EMBL/GenBank/DDBJ whole genome shotgun (WGS) entry which is preliminary data.</text>
</comment>
<dbReference type="PROSITE" id="PS51029">
    <property type="entry name" value="MADF"/>
    <property type="match status" value="1"/>
</dbReference>
<proteinExistence type="predicted"/>
<feature type="domain" description="MADF" evidence="1">
    <location>
        <begin position="2"/>
        <end position="97"/>
    </location>
</feature>
<reference evidence="2 3" key="1">
    <citation type="submission" date="2019-08" db="EMBL/GenBank/DDBJ databases">
        <title>Whole genome of Aphis craccivora.</title>
        <authorList>
            <person name="Voronova N.V."/>
            <person name="Shulinski R.S."/>
            <person name="Bandarenka Y.V."/>
            <person name="Zhorov D.G."/>
            <person name="Warner D."/>
        </authorList>
    </citation>
    <scope>NUCLEOTIDE SEQUENCE [LARGE SCALE GENOMIC DNA]</scope>
    <source>
        <strain evidence="2">180601</strain>
        <tissue evidence="2">Whole Body</tissue>
    </source>
</reference>
<dbReference type="InterPro" id="IPR006578">
    <property type="entry name" value="MADF-dom"/>
</dbReference>
<name>A0A6G0VSY3_APHCR</name>
<dbReference type="PANTHER" id="PTHR21505:SF8">
    <property type="entry name" value="DPT-YFP REPRESSOR BY OVEREXPRESSION, ISOFORM D-RELATED"/>
    <property type="match status" value="1"/>
</dbReference>
<dbReference type="Pfam" id="PF10545">
    <property type="entry name" value="MADF_DNA_bdg"/>
    <property type="match status" value="1"/>
</dbReference>
<dbReference type="SMART" id="SM00595">
    <property type="entry name" value="MADF"/>
    <property type="match status" value="1"/>
</dbReference>
<dbReference type="AlphaFoldDB" id="A0A6G0VSY3"/>